<gene>
    <name evidence="5" type="ORF">LTR09_007734</name>
</gene>
<dbReference type="InterPro" id="IPR036188">
    <property type="entry name" value="FAD/NAD-bd_sf"/>
</dbReference>
<keyword evidence="1" id="KW-0285">Flavoprotein</keyword>
<organism evidence="5 6">
    <name type="scientific">Extremus antarcticus</name>
    <dbReference type="NCBI Taxonomy" id="702011"/>
    <lineage>
        <taxon>Eukaryota</taxon>
        <taxon>Fungi</taxon>
        <taxon>Dikarya</taxon>
        <taxon>Ascomycota</taxon>
        <taxon>Pezizomycotina</taxon>
        <taxon>Dothideomycetes</taxon>
        <taxon>Dothideomycetidae</taxon>
        <taxon>Mycosphaerellales</taxon>
        <taxon>Extremaceae</taxon>
        <taxon>Extremus</taxon>
    </lineage>
</organism>
<keyword evidence="6" id="KW-1185">Reference proteome</keyword>
<dbReference type="SUPFAM" id="SSF51905">
    <property type="entry name" value="FAD/NAD(P)-binding domain"/>
    <property type="match status" value="1"/>
</dbReference>
<keyword evidence="3" id="KW-0560">Oxidoreductase</keyword>
<dbReference type="PANTHER" id="PTHR46972:SF1">
    <property type="entry name" value="FAD DEPENDENT OXIDOREDUCTASE DOMAIN-CONTAINING PROTEIN"/>
    <property type="match status" value="1"/>
</dbReference>
<reference evidence="5" key="1">
    <citation type="submission" date="2023-04" db="EMBL/GenBank/DDBJ databases">
        <title>Black Yeasts Isolated from many extreme environments.</title>
        <authorList>
            <person name="Coleine C."/>
            <person name="Stajich J.E."/>
            <person name="Selbmann L."/>
        </authorList>
    </citation>
    <scope>NUCLEOTIDE SEQUENCE</scope>
    <source>
        <strain evidence="5">CCFEE 5312</strain>
    </source>
</reference>
<dbReference type="Gene3D" id="3.50.50.60">
    <property type="entry name" value="FAD/NAD(P)-binding domain"/>
    <property type="match status" value="1"/>
</dbReference>
<evidence type="ECO:0008006" key="7">
    <source>
        <dbReference type="Google" id="ProtNLM"/>
    </source>
</evidence>
<evidence type="ECO:0000256" key="2">
    <source>
        <dbReference type="ARBA" id="ARBA00022827"/>
    </source>
</evidence>
<evidence type="ECO:0000313" key="5">
    <source>
        <dbReference type="EMBL" id="KAK3050985.1"/>
    </source>
</evidence>
<accession>A0AAJ0GAU6</accession>
<dbReference type="GO" id="GO:0004497">
    <property type="term" value="F:monooxygenase activity"/>
    <property type="evidence" value="ECO:0007669"/>
    <property type="project" value="UniProtKB-KW"/>
</dbReference>
<keyword evidence="4" id="KW-0503">Monooxygenase</keyword>
<protein>
    <recommendedName>
        <fullName evidence="7">FAD-binding domain-containing protein</fullName>
    </recommendedName>
</protein>
<evidence type="ECO:0000256" key="3">
    <source>
        <dbReference type="ARBA" id="ARBA00023002"/>
    </source>
</evidence>
<keyword evidence="2" id="KW-0274">FAD</keyword>
<dbReference type="Proteomes" id="UP001271007">
    <property type="component" value="Unassembled WGS sequence"/>
</dbReference>
<evidence type="ECO:0000313" key="6">
    <source>
        <dbReference type="Proteomes" id="UP001271007"/>
    </source>
</evidence>
<evidence type="ECO:0000256" key="4">
    <source>
        <dbReference type="ARBA" id="ARBA00023033"/>
    </source>
</evidence>
<name>A0AAJ0GAU6_9PEZI</name>
<comment type="caution">
    <text evidence="5">The sequence shown here is derived from an EMBL/GenBank/DDBJ whole genome shotgun (WGS) entry which is preliminary data.</text>
</comment>
<dbReference type="PANTHER" id="PTHR46972">
    <property type="entry name" value="MONOOXYGENASE ASQM-RELATED"/>
    <property type="match status" value="1"/>
</dbReference>
<evidence type="ECO:0000256" key="1">
    <source>
        <dbReference type="ARBA" id="ARBA00022630"/>
    </source>
</evidence>
<dbReference type="AlphaFoldDB" id="A0AAJ0GAU6"/>
<sequence length="278" mass="30755">MDIETKHPLAGKKIIVSGAGIGGLAFAIALHKKWSSTAAATTPAPSITIYEREEESQSHREGHALSLRADPLSGGVQALQRMGLLDEVLDVSITGRRPEQGGFCFWDKDWRLLMKIASELIARRKLREVLIQHASSNCEIRWGEGCIDAERLDNGRIKVQLSSGETDECDLVVVADGANSKIRQSLRPDGKPRFTGTVSITGIATFVDDVPPPVDKDWGVLTGGEGHSLFVSPIDEHRALWSINYKNDELRNLPQPEDNPRRSFETRLCLWGEIQDPR</sequence>
<dbReference type="EMBL" id="JAWDJX010000028">
    <property type="protein sequence ID" value="KAK3050985.1"/>
    <property type="molecule type" value="Genomic_DNA"/>
</dbReference>
<proteinExistence type="predicted"/>